<evidence type="ECO:0000313" key="6">
    <source>
        <dbReference type="Proteomes" id="UP001156690"/>
    </source>
</evidence>
<keyword evidence="1" id="KW-0805">Transcription regulation</keyword>
<dbReference type="PRINTS" id="PR00036">
    <property type="entry name" value="HTHLACI"/>
</dbReference>
<evidence type="ECO:0000259" key="4">
    <source>
        <dbReference type="PROSITE" id="PS50932"/>
    </source>
</evidence>
<reference evidence="6" key="1">
    <citation type="journal article" date="2019" name="Int. J. Syst. Evol. Microbiol.">
        <title>The Global Catalogue of Microorganisms (GCM) 10K type strain sequencing project: providing services to taxonomists for standard genome sequencing and annotation.</title>
        <authorList>
            <consortium name="The Broad Institute Genomics Platform"/>
            <consortium name="The Broad Institute Genome Sequencing Center for Infectious Disease"/>
            <person name="Wu L."/>
            <person name="Ma J."/>
        </authorList>
    </citation>
    <scope>NUCLEOTIDE SEQUENCE [LARGE SCALE GENOMIC DNA]</scope>
    <source>
        <strain evidence="6">NBRC 15640</strain>
    </source>
</reference>
<accession>A0AAV5NW46</accession>
<dbReference type="RefSeq" id="WP_185829705.1">
    <property type="nucleotide sequence ID" value="NZ_AP025144.1"/>
</dbReference>
<dbReference type="InterPro" id="IPR028082">
    <property type="entry name" value="Peripla_BP_I"/>
</dbReference>
<dbReference type="CDD" id="cd01392">
    <property type="entry name" value="HTH_LacI"/>
    <property type="match status" value="1"/>
</dbReference>
<sequence length="349" mass="38468">MVKGKRLRKSSDKPTLGDVAKAAGVSTATVSRALNQPHQVKETLRARIEDEINRLGYVRDGAARALASNKKRMIGAIIPTIDNAIFASGINALERRLYEEGYTLMLAVSNYDPKHELKQVRDIMEQGVDGLLLVGNDHAPETYSILKQHNQIFANLWALDRTSPHPCVGFDNFTAAQQVTEYLLDQGHTRFGLISGITKGNDRATARLEGAKESLKKAGIFLQPQDVVECRYDIWEGRNACRHLLGKPERERPTALICGNDVLAFGCLTECDKLGISVPTQVSITGFDDLPLCEHLSPSLTTIRVPSRMMGERAADFILDQIAGRESATHIEVPTQLVVRESTSVPITK</sequence>
<dbReference type="Pfam" id="PF00356">
    <property type="entry name" value="LacI"/>
    <property type="match status" value="1"/>
</dbReference>
<dbReference type="Gene3D" id="3.40.50.2300">
    <property type="match status" value="2"/>
</dbReference>
<dbReference type="PANTHER" id="PTHR30146">
    <property type="entry name" value="LACI-RELATED TRANSCRIPTIONAL REPRESSOR"/>
    <property type="match status" value="1"/>
</dbReference>
<protein>
    <submittedName>
        <fullName evidence="5">Transcriptional regulator</fullName>
    </submittedName>
</protein>
<dbReference type="InterPro" id="IPR046335">
    <property type="entry name" value="LacI/GalR-like_sensor"/>
</dbReference>
<dbReference type="SUPFAM" id="SSF53822">
    <property type="entry name" value="Periplasmic binding protein-like I"/>
    <property type="match status" value="1"/>
</dbReference>
<evidence type="ECO:0000256" key="2">
    <source>
        <dbReference type="ARBA" id="ARBA00023125"/>
    </source>
</evidence>
<dbReference type="EMBL" id="BSNX01000063">
    <property type="protein sequence ID" value="GLQ74769.1"/>
    <property type="molecule type" value="Genomic_DNA"/>
</dbReference>
<dbReference type="CDD" id="cd06273">
    <property type="entry name" value="PBP1_LacI-like"/>
    <property type="match status" value="1"/>
</dbReference>
<dbReference type="Proteomes" id="UP001156690">
    <property type="component" value="Unassembled WGS sequence"/>
</dbReference>
<evidence type="ECO:0000256" key="1">
    <source>
        <dbReference type="ARBA" id="ARBA00023015"/>
    </source>
</evidence>
<feature type="domain" description="HTH lacI-type" evidence="4">
    <location>
        <begin position="14"/>
        <end position="68"/>
    </location>
</feature>
<dbReference type="GO" id="GO:0003700">
    <property type="term" value="F:DNA-binding transcription factor activity"/>
    <property type="evidence" value="ECO:0007669"/>
    <property type="project" value="TreeGrafter"/>
</dbReference>
<name>A0AAV5NW46_9VIBR</name>
<dbReference type="Gene3D" id="1.10.260.40">
    <property type="entry name" value="lambda repressor-like DNA-binding domains"/>
    <property type="match status" value="1"/>
</dbReference>
<gene>
    <name evidence="5" type="ORF">GCM10007932_41310</name>
</gene>
<dbReference type="PANTHER" id="PTHR30146:SF138">
    <property type="entry name" value="TRANSCRIPTIONAL REGULATORY PROTEIN"/>
    <property type="match status" value="1"/>
</dbReference>
<dbReference type="AlphaFoldDB" id="A0AAV5NW46"/>
<dbReference type="PROSITE" id="PS00356">
    <property type="entry name" value="HTH_LACI_1"/>
    <property type="match status" value="1"/>
</dbReference>
<dbReference type="InterPro" id="IPR010982">
    <property type="entry name" value="Lambda_DNA-bd_dom_sf"/>
</dbReference>
<keyword evidence="2" id="KW-0238">DNA-binding</keyword>
<keyword evidence="3" id="KW-0804">Transcription</keyword>
<evidence type="ECO:0000313" key="5">
    <source>
        <dbReference type="EMBL" id="GLQ74769.1"/>
    </source>
</evidence>
<dbReference type="PROSITE" id="PS50932">
    <property type="entry name" value="HTH_LACI_2"/>
    <property type="match status" value="1"/>
</dbReference>
<dbReference type="SMART" id="SM00354">
    <property type="entry name" value="HTH_LACI"/>
    <property type="match status" value="1"/>
</dbReference>
<dbReference type="InterPro" id="IPR000843">
    <property type="entry name" value="HTH_LacI"/>
</dbReference>
<proteinExistence type="predicted"/>
<comment type="caution">
    <text evidence="5">The sequence shown here is derived from an EMBL/GenBank/DDBJ whole genome shotgun (WGS) entry which is preliminary data.</text>
</comment>
<keyword evidence="6" id="KW-1185">Reference proteome</keyword>
<evidence type="ECO:0000256" key="3">
    <source>
        <dbReference type="ARBA" id="ARBA00023163"/>
    </source>
</evidence>
<dbReference type="SUPFAM" id="SSF47413">
    <property type="entry name" value="lambda repressor-like DNA-binding domains"/>
    <property type="match status" value="1"/>
</dbReference>
<dbReference type="Pfam" id="PF13377">
    <property type="entry name" value="Peripla_BP_3"/>
    <property type="match status" value="1"/>
</dbReference>
<dbReference type="GO" id="GO:0000976">
    <property type="term" value="F:transcription cis-regulatory region binding"/>
    <property type="evidence" value="ECO:0007669"/>
    <property type="project" value="TreeGrafter"/>
</dbReference>
<organism evidence="5 6">
    <name type="scientific">Vibrio penaeicida</name>
    <dbReference type="NCBI Taxonomy" id="104609"/>
    <lineage>
        <taxon>Bacteria</taxon>
        <taxon>Pseudomonadati</taxon>
        <taxon>Pseudomonadota</taxon>
        <taxon>Gammaproteobacteria</taxon>
        <taxon>Vibrionales</taxon>
        <taxon>Vibrionaceae</taxon>
        <taxon>Vibrio</taxon>
    </lineage>
</organism>